<proteinExistence type="predicted"/>
<sequence>MNLNHIRMEMARDRENPEGNPHRGYEFTAALTSDGHLDPEAWRTAPEHFVVTRFWDGERTALGALSYRNGEWVFDYDFEADEDDEPGYRFAQHVFREGEYVSIDEPGLGLRTFKIVSVRPATS</sequence>
<name>A0A9X2HDJ3_9HYPH</name>
<dbReference type="RefSeq" id="WP_253965314.1">
    <property type="nucleotide sequence ID" value="NZ_JALHBS010000096.1"/>
</dbReference>
<comment type="caution">
    <text evidence="1">The sequence shown here is derived from an EMBL/GenBank/DDBJ whole genome shotgun (WGS) entry which is preliminary data.</text>
</comment>
<dbReference type="EMBL" id="JALHBS010000096">
    <property type="protein sequence ID" value="MCP3056507.1"/>
    <property type="molecule type" value="Genomic_DNA"/>
</dbReference>
<gene>
    <name evidence="1" type="ORF">MJ956_15330</name>
</gene>
<protein>
    <submittedName>
        <fullName evidence="1">Uncharacterized protein</fullName>
    </submittedName>
</protein>
<reference evidence="1" key="1">
    <citation type="submission" date="2022-03" db="EMBL/GenBank/DDBJ databases">
        <title>Aurantimonas Liuensis sp. Nov., isolated from the hadal seawater of the Mariana Trench.</title>
        <authorList>
            <person name="Liu R."/>
        </authorList>
    </citation>
    <scope>NUCLEOTIDE SEQUENCE</scope>
    <source>
        <strain evidence="1">LRZ36</strain>
    </source>
</reference>
<organism evidence="1 2">
    <name type="scientific">Aurantimonas marianensis</name>
    <dbReference type="NCBI Taxonomy" id="2920428"/>
    <lineage>
        <taxon>Bacteria</taxon>
        <taxon>Pseudomonadati</taxon>
        <taxon>Pseudomonadota</taxon>
        <taxon>Alphaproteobacteria</taxon>
        <taxon>Hyphomicrobiales</taxon>
        <taxon>Aurantimonadaceae</taxon>
        <taxon>Aurantimonas</taxon>
    </lineage>
</organism>
<accession>A0A9X2HDJ3</accession>
<keyword evidence="2" id="KW-1185">Reference proteome</keyword>
<dbReference type="Proteomes" id="UP001155220">
    <property type="component" value="Unassembled WGS sequence"/>
</dbReference>
<evidence type="ECO:0000313" key="1">
    <source>
        <dbReference type="EMBL" id="MCP3056507.1"/>
    </source>
</evidence>
<evidence type="ECO:0000313" key="2">
    <source>
        <dbReference type="Proteomes" id="UP001155220"/>
    </source>
</evidence>
<dbReference type="AlphaFoldDB" id="A0A9X2HDJ3"/>